<dbReference type="GO" id="GO:0006850">
    <property type="term" value="P:pyruvate import into mitochondria"/>
    <property type="evidence" value="ECO:0007669"/>
    <property type="project" value="InterPro"/>
</dbReference>
<evidence type="ECO:0000313" key="11">
    <source>
        <dbReference type="Proteomes" id="UP000428333"/>
    </source>
</evidence>
<feature type="non-terminal residue" evidence="10">
    <location>
        <position position="1"/>
    </location>
</feature>
<dbReference type="AlphaFoldDB" id="A0A6A4LGC8"/>
<dbReference type="OrthoDB" id="869189at2759"/>
<dbReference type="EMBL" id="QEFC01001419">
    <property type="protein sequence ID" value="KAE9458313.1"/>
    <property type="molecule type" value="Genomic_DNA"/>
</dbReference>
<comment type="subcellular location">
    <subcellularLocation>
        <location evidence="1 9">Mitochondrion inner membrane</location>
        <topology evidence="1 9">Multi-pass membrane protein</topology>
    </subcellularLocation>
</comment>
<comment type="function">
    <text evidence="9">Mediates the uptake of pyruvate into mitochondria.</text>
</comment>
<dbReference type="Pfam" id="PF03650">
    <property type="entry name" value="MPC"/>
    <property type="match status" value="1"/>
</dbReference>
<evidence type="ECO:0000256" key="3">
    <source>
        <dbReference type="ARBA" id="ARBA00022448"/>
    </source>
</evidence>
<evidence type="ECO:0000256" key="8">
    <source>
        <dbReference type="ARBA" id="ARBA00023136"/>
    </source>
</evidence>
<keyword evidence="6" id="KW-1133">Transmembrane helix</keyword>
<evidence type="ECO:0000256" key="9">
    <source>
        <dbReference type="RuleBase" id="RU363100"/>
    </source>
</evidence>
<sequence length="121" mass="14309">MFSGGINHWFNPVMNLGFYNYSFHFWAPTFKWVISIANVADFSKPPEQLSYPHQTDFFVRFCSCCNQWTHLVSLQHADHPRKPDPPILKLLRDWKIVCKLFVHDYYTEPEPAEAKNDDDES</sequence>
<dbReference type="Proteomes" id="UP000428333">
    <property type="component" value="Linkage Group LG06"/>
</dbReference>
<reference evidence="10 11" key="1">
    <citation type="journal article" date="2019" name="Genome Biol. Evol.">
        <title>The Rhododendron genome and chromosomal organization provide insight into shared whole-genome duplications across the heath family (Ericaceae).</title>
        <authorList>
            <person name="Soza V.L."/>
            <person name="Lindsley D."/>
            <person name="Waalkes A."/>
            <person name="Ramage E."/>
            <person name="Patwardhan R.P."/>
            <person name="Burton J.N."/>
            <person name="Adey A."/>
            <person name="Kumar A."/>
            <person name="Qiu R."/>
            <person name="Shendure J."/>
            <person name="Hall B."/>
        </authorList>
    </citation>
    <scope>NUCLEOTIDE SEQUENCE [LARGE SCALE GENOMIC DNA]</scope>
    <source>
        <strain evidence="10">RSF 1966-606</strain>
    </source>
</reference>
<dbReference type="InterPro" id="IPR005336">
    <property type="entry name" value="MPC"/>
</dbReference>
<evidence type="ECO:0000256" key="4">
    <source>
        <dbReference type="ARBA" id="ARBA00022692"/>
    </source>
</evidence>
<accession>A0A6A4LGC8</accession>
<keyword evidence="5 9" id="KW-0999">Mitochondrion inner membrane</keyword>
<keyword evidence="4" id="KW-0812">Transmembrane</keyword>
<protein>
    <recommendedName>
        <fullName evidence="9">Mitochondrial pyruvate carrier</fullName>
    </recommendedName>
</protein>
<evidence type="ECO:0000256" key="1">
    <source>
        <dbReference type="ARBA" id="ARBA00004448"/>
    </source>
</evidence>
<comment type="similarity">
    <text evidence="2 9">Belongs to the mitochondrial pyruvate carrier (MPC) (TC 2.A.105) family.</text>
</comment>
<proteinExistence type="inferred from homology"/>
<evidence type="ECO:0000256" key="5">
    <source>
        <dbReference type="ARBA" id="ARBA00022792"/>
    </source>
</evidence>
<dbReference type="GO" id="GO:0005743">
    <property type="term" value="C:mitochondrial inner membrane"/>
    <property type="evidence" value="ECO:0007669"/>
    <property type="project" value="UniProtKB-SubCell"/>
</dbReference>
<evidence type="ECO:0000256" key="6">
    <source>
        <dbReference type="ARBA" id="ARBA00022989"/>
    </source>
</evidence>
<evidence type="ECO:0000313" key="10">
    <source>
        <dbReference type="EMBL" id="KAE9458313.1"/>
    </source>
</evidence>
<keyword evidence="3 9" id="KW-0813">Transport</keyword>
<evidence type="ECO:0000256" key="2">
    <source>
        <dbReference type="ARBA" id="ARBA00006416"/>
    </source>
</evidence>
<comment type="caution">
    <text evidence="10">The sequence shown here is derived from an EMBL/GenBank/DDBJ whole genome shotgun (WGS) entry which is preliminary data.</text>
</comment>
<evidence type="ECO:0000256" key="7">
    <source>
        <dbReference type="ARBA" id="ARBA00023128"/>
    </source>
</evidence>
<gene>
    <name evidence="10" type="ORF">C3L33_09806</name>
</gene>
<keyword evidence="7 9" id="KW-0496">Mitochondrion</keyword>
<keyword evidence="11" id="KW-1185">Reference proteome</keyword>
<name>A0A6A4LGC8_9ERIC</name>
<keyword evidence="8" id="KW-0472">Membrane</keyword>
<organism evidence="10 11">
    <name type="scientific">Rhododendron williamsianum</name>
    <dbReference type="NCBI Taxonomy" id="262921"/>
    <lineage>
        <taxon>Eukaryota</taxon>
        <taxon>Viridiplantae</taxon>
        <taxon>Streptophyta</taxon>
        <taxon>Embryophyta</taxon>
        <taxon>Tracheophyta</taxon>
        <taxon>Spermatophyta</taxon>
        <taxon>Magnoliopsida</taxon>
        <taxon>eudicotyledons</taxon>
        <taxon>Gunneridae</taxon>
        <taxon>Pentapetalae</taxon>
        <taxon>asterids</taxon>
        <taxon>Ericales</taxon>
        <taxon>Ericaceae</taxon>
        <taxon>Ericoideae</taxon>
        <taxon>Rhodoreae</taxon>
        <taxon>Rhododendron</taxon>
    </lineage>
</organism>